<protein>
    <submittedName>
        <fullName evidence="1">Uncharacterized protein</fullName>
    </submittedName>
</protein>
<gene>
    <name evidence="1" type="ORF">RhiirC2_786705</name>
</gene>
<reference evidence="1 2" key="2">
    <citation type="submission" date="2017-10" db="EMBL/GenBank/DDBJ databases">
        <title>Extensive intraspecific genome diversity in a model arbuscular mycorrhizal fungus.</title>
        <authorList>
            <person name="Chen E.C.H."/>
            <person name="Morin E."/>
            <person name="Baudet D."/>
            <person name="Noel J."/>
            <person name="Ndikumana S."/>
            <person name="Charron P."/>
            <person name="St-Onge C."/>
            <person name="Giorgi J."/>
            <person name="Grigoriev I.V."/>
            <person name="Roux C."/>
            <person name="Martin F.M."/>
            <person name="Corradi N."/>
        </authorList>
    </citation>
    <scope>NUCLEOTIDE SEQUENCE [LARGE SCALE GENOMIC DNA]</scope>
    <source>
        <strain evidence="1 2">C2</strain>
    </source>
</reference>
<reference evidence="1 2" key="1">
    <citation type="submission" date="2016-04" db="EMBL/GenBank/DDBJ databases">
        <title>Genome analyses suggest a sexual origin of heterokaryosis in a supposedly ancient asexual fungus.</title>
        <authorList>
            <person name="Ropars J."/>
            <person name="Sedzielewska K."/>
            <person name="Noel J."/>
            <person name="Charron P."/>
            <person name="Farinelli L."/>
            <person name="Marton T."/>
            <person name="Kruger M."/>
            <person name="Pelin A."/>
            <person name="Brachmann A."/>
            <person name="Corradi N."/>
        </authorList>
    </citation>
    <scope>NUCLEOTIDE SEQUENCE [LARGE SCALE GENOMIC DNA]</scope>
    <source>
        <strain evidence="1 2">C2</strain>
    </source>
</reference>
<dbReference type="Proteomes" id="UP000233469">
    <property type="component" value="Unassembled WGS sequence"/>
</dbReference>
<sequence length="181" mass="21472">MIEVDPNCTFIKHLKALKYSDENLAKFIERCKIIKIYTENIKLESYVEIAKWLIQLCYDIDSLLKIWNDVLIHNDEIDYSLFECFIGQISDAVALEFYFRSLSKDYQDRVSGIVPNQVISLLLSPNKKWTYENIDAIKKLLHDNNLDWHKDKVIQSLELISQSHTLELLKIFPEILDDWFR</sequence>
<accession>A0A2N1MTU9</accession>
<organism evidence="1 2">
    <name type="scientific">Rhizophagus irregularis</name>
    <dbReference type="NCBI Taxonomy" id="588596"/>
    <lineage>
        <taxon>Eukaryota</taxon>
        <taxon>Fungi</taxon>
        <taxon>Fungi incertae sedis</taxon>
        <taxon>Mucoromycota</taxon>
        <taxon>Glomeromycotina</taxon>
        <taxon>Glomeromycetes</taxon>
        <taxon>Glomerales</taxon>
        <taxon>Glomeraceae</taxon>
        <taxon>Rhizophagus</taxon>
    </lineage>
</organism>
<name>A0A2N1MTU9_9GLOM</name>
<evidence type="ECO:0000313" key="2">
    <source>
        <dbReference type="Proteomes" id="UP000233469"/>
    </source>
</evidence>
<evidence type="ECO:0000313" key="1">
    <source>
        <dbReference type="EMBL" id="PKK65040.1"/>
    </source>
</evidence>
<dbReference type="EMBL" id="LLXL01001336">
    <property type="protein sequence ID" value="PKK65040.1"/>
    <property type="molecule type" value="Genomic_DNA"/>
</dbReference>
<comment type="caution">
    <text evidence="1">The sequence shown here is derived from an EMBL/GenBank/DDBJ whole genome shotgun (WGS) entry which is preliminary data.</text>
</comment>
<proteinExistence type="predicted"/>
<dbReference type="AlphaFoldDB" id="A0A2N1MTU9"/>
<feature type="non-terminal residue" evidence="1">
    <location>
        <position position="181"/>
    </location>
</feature>